<proteinExistence type="predicted"/>
<name>A0A811V5T3_CERCA</name>
<keyword evidence="1" id="KW-1133">Transmembrane helix</keyword>
<evidence type="ECO:0000313" key="2">
    <source>
        <dbReference type="EMBL" id="CAD7005176.1"/>
    </source>
</evidence>
<reference evidence="2" key="1">
    <citation type="submission" date="2020-11" db="EMBL/GenBank/DDBJ databases">
        <authorList>
            <person name="Whitehead M."/>
        </authorList>
    </citation>
    <scope>NUCLEOTIDE SEQUENCE</scope>
    <source>
        <strain evidence="2">EGII</strain>
    </source>
</reference>
<dbReference type="Proteomes" id="UP000606786">
    <property type="component" value="Unassembled WGS sequence"/>
</dbReference>
<accession>A0A811V5T3</accession>
<protein>
    <submittedName>
        <fullName evidence="2">(Mediterranean fruit fly) hypothetical protein</fullName>
    </submittedName>
</protein>
<evidence type="ECO:0000313" key="3">
    <source>
        <dbReference type="Proteomes" id="UP000606786"/>
    </source>
</evidence>
<dbReference type="AlphaFoldDB" id="A0A811V5T3"/>
<feature type="transmembrane region" description="Helical" evidence="1">
    <location>
        <begin position="17"/>
        <end position="46"/>
    </location>
</feature>
<keyword evidence="1" id="KW-0472">Membrane</keyword>
<comment type="caution">
    <text evidence="2">The sequence shown here is derived from an EMBL/GenBank/DDBJ whole genome shotgun (WGS) entry which is preliminary data.</text>
</comment>
<keyword evidence="3" id="KW-1185">Reference proteome</keyword>
<evidence type="ECO:0000256" key="1">
    <source>
        <dbReference type="SAM" id="Phobius"/>
    </source>
</evidence>
<organism evidence="2 3">
    <name type="scientific">Ceratitis capitata</name>
    <name type="common">Mediterranean fruit fly</name>
    <name type="synonym">Tephritis capitata</name>
    <dbReference type="NCBI Taxonomy" id="7213"/>
    <lineage>
        <taxon>Eukaryota</taxon>
        <taxon>Metazoa</taxon>
        <taxon>Ecdysozoa</taxon>
        <taxon>Arthropoda</taxon>
        <taxon>Hexapoda</taxon>
        <taxon>Insecta</taxon>
        <taxon>Pterygota</taxon>
        <taxon>Neoptera</taxon>
        <taxon>Endopterygota</taxon>
        <taxon>Diptera</taxon>
        <taxon>Brachycera</taxon>
        <taxon>Muscomorpha</taxon>
        <taxon>Tephritoidea</taxon>
        <taxon>Tephritidae</taxon>
        <taxon>Ceratitis</taxon>
        <taxon>Ceratitis</taxon>
    </lineage>
</organism>
<feature type="transmembrane region" description="Helical" evidence="1">
    <location>
        <begin position="58"/>
        <end position="79"/>
    </location>
</feature>
<keyword evidence="1" id="KW-0812">Transmembrane</keyword>
<dbReference type="EMBL" id="CAJHJT010000034">
    <property type="protein sequence ID" value="CAD7005176.1"/>
    <property type="molecule type" value="Genomic_DNA"/>
</dbReference>
<gene>
    <name evidence="2" type="ORF">CCAP1982_LOCUS13536</name>
</gene>
<sequence length="103" mass="11452">MFYLIGYILFNDCWRCFLFSSIILTPLVASSSLTLFHLIGVFHFIFRENVLCHVVAVLLDWLVVVAVTVIVVALLVVIVDVLQTATTATPTVTITRAHSSVDQ</sequence>